<evidence type="ECO:0000259" key="1">
    <source>
        <dbReference type="SMART" id="SM00953"/>
    </source>
</evidence>
<dbReference type="EMBL" id="UOEQ01000499">
    <property type="protein sequence ID" value="VAW24017.1"/>
    <property type="molecule type" value="Genomic_DNA"/>
</dbReference>
<sequence length="225" mass="25284">MNISETLVEWKPCWRIIPSHFPTIHLFEDVADPNDLEAVFELEAMTNDRLRDQVGQLLLVPPQDRISGPGTSYIMAAFTHLNPLGSRFSDGSWGTYYAALDLDTAIAETSYHRALFLLATKEQAMELDMRVLTADLNGNLHDIRDQQKQMAHLYDPDDYGASQSFAKKLRASGSNGIVHNSVRRPSGECAAIFRPPLLSNCRQVQHLCYVWDGSEISNVYKKSAL</sequence>
<organism evidence="2">
    <name type="scientific">hydrothermal vent metagenome</name>
    <dbReference type="NCBI Taxonomy" id="652676"/>
    <lineage>
        <taxon>unclassified sequences</taxon>
        <taxon>metagenomes</taxon>
        <taxon>ecological metagenomes</taxon>
    </lineage>
</organism>
<reference evidence="2" key="1">
    <citation type="submission" date="2018-06" db="EMBL/GenBank/DDBJ databases">
        <authorList>
            <person name="Zhirakovskaya E."/>
        </authorList>
    </citation>
    <scope>NUCLEOTIDE SEQUENCE</scope>
</reference>
<dbReference type="Pfam" id="PF08808">
    <property type="entry name" value="RES"/>
    <property type="match status" value="1"/>
</dbReference>
<proteinExistence type="predicted"/>
<accession>A0A3B0UFF0</accession>
<dbReference type="InterPro" id="IPR014914">
    <property type="entry name" value="RES_dom"/>
</dbReference>
<gene>
    <name evidence="2" type="ORF">MNBD_ALPHA11-2401</name>
</gene>
<feature type="domain" description="RES" evidence="1">
    <location>
        <begin position="77"/>
        <end position="204"/>
    </location>
</feature>
<protein>
    <recommendedName>
        <fullName evidence="1">RES domain-containing protein</fullName>
    </recommendedName>
</protein>
<evidence type="ECO:0000313" key="2">
    <source>
        <dbReference type="EMBL" id="VAW24017.1"/>
    </source>
</evidence>
<dbReference type="SMART" id="SM00953">
    <property type="entry name" value="RES"/>
    <property type="match status" value="1"/>
</dbReference>
<name>A0A3B0UFF0_9ZZZZ</name>
<dbReference type="AlphaFoldDB" id="A0A3B0UFF0"/>